<evidence type="ECO:0008006" key="4">
    <source>
        <dbReference type="Google" id="ProtNLM"/>
    </source>
</evidence>
<evidence type="ECO:0000313" key="3">
    <source>
        <dbReference type="Proteomes" id="UP001348817"/>
    </source>
</evidence>
<dbReference type="RefSeq" id="WP_338391109.1">
    <property type="nucleotide sequence ID" value="NZ_AP025314.1"/>
</dbReference>
<dbReference type="EMBL" id="AP025314">
    <property type="protein sequence ID" value="BDD09512.1"/>
    <property type="molecule type" value="Genomic_DNA"/>
</dbReference>
<reference evidence="2 3" key="1">
    <citation type="submission" date="2021-12" db="EMBL/GenBank/DDBJ databases">
        <title>Genome sequencing of bacteria with rrn-lacking chromosome and rrn-plasmid.</title>
        <authorList>
            <person name="Anda M."/>
            <person name="Iwasaki W."/>
        </authorList>
    </citation>
    <scope>NUCLEOTIDE SEQUENCE [LARGE SCALE GENOMIC DNA]</scope>
    <source>
        <strain evidence="2 3">DSM 100852</strain>
    </source>
</reference>
<proteinExistence type="predicted"/>
<keyword evidence="3" id="KW-1185">Reference proteome</keyword>
<gene>
    <name evidence="2" type="ORF">FUAX_19440</name>
</gene>
<dbReference type="Proteomes" id="UP001348817">
    <property type="component" value="Chromosome"/>
</dbReference>
<feature type="transmembrane region" description="Helical" evidence="1">
    <location>
        <begin position="6"/>
        <end position="26"/>
    </location>
</feature>
<evidence type="ECO:0000313" key="2">
    <source>
        <dbReference type="EMBL" id="BDD09512.1"/>
    </source>
</evidence>
<organism evidence="2 3">
    <name type="scientific">Fulvitalea axinellae</name>
    <dbReference type="NCBI Taxonomy" id="1182444"/>
    <lineage>
        <taxon>Bacteria</taxon>
        <taxon>Pseudomonadati</taxon>
        <taxon>Bacteroidota</taxon>
        <taxon>Cytophagia</taxon>
        <taxon>Cytophagales</taxon>
        <taxon>Persicobacteraceae</taxon>
        <taxon>Fulvitalea</taxon>
    </lineage>
</organism>
<dbReference type="AlphaFoldDB" id="A0AAU9CRA9"/>
<protein>
    <recommendedName>
        <fullName evidence="4">DUF3137 domain-containing protein</fullName>
    </recommendedName>
</protein>
<dbReference type="KEGG" id="fax:FUAX_19440"/>
<accession>A0AAU9CRA9</accession>
<keyword evidence="1" id="KW-1133">Transmembrane helix</keyword>
<name>A0AAU9CRA9_9BACT</name>
<keyword evidence="1" id="KW-0472">Membrane</keyword>
<keyword evidence="1" id="KW-0812">Transmembrane</keyword>
<evidence type="ECO:0000256" key="1">
    <source>
        <dbReference type="SAM" id="Phobius"/>
    </source>
</evidence>
<sequence>MDKIELLKLGLFIGAIMFGKYLYRVWRDKKDQERRRECVRDWAKAFNFEYNEVGDSRDFFDTVLHEKELPNKLSPPIIHMTRSIEKKGLCFFDFRVLVRLTRTKIKSAITVYQFNAEWLSGFPDFLLKPRDPSFSDKFFGSPHEVMLNVTDDFTENFSLYGNKQRLKTLFSSELADYFAELYPVFTFEKKNESLFFYIYKNDVSEIHDYDEARRFEAKLTMLEEIVELIKIQVNRVEVSAREGVMS</sequence>